<feature type="region of interest" description="Disordered" evidence="19">
    <location>
        <begin position="1"/>
        <end position="37"/>
    </location>
</feature>
<evidence type="ECO:0000256" key="19">
    <source>
        <dbReference type="SAM" id="MobiDB-lite"/>
    </source>
</evidence>
<evidence type="ECO:0000259" key="20">
    <source>
        <dbReference type="PROSITE" id="PS50109"/>
    </source>
</evidence>
<dbReference type="Gene3D" id="3.30.565.10">
    <property type="entry name" value="Histidine kinase-like ATPase, C-terminal domain"/>
    <property type="match status" value="1"/>
</dbReference>
<comment type="function">
    <text evidence="17">Member of the two-component regulatory system NreB/NreC involved in the control of dissimilatory nitrate/nitrite reduction in response to oxygen. NreB functions as a direct oxygen sensor histidine kinase which is autophosphorylated, in the absence of oxygen, probably at the conserved histidine residue, and transfers its phosphate group probably to a conserved aspartate residue of NreC. NreB/NreC activates the expression of the nitrate (narGHJI) and nitrite (nir) reductase operons, as well as the putative nitrate transporter gene narT.</text>
</comment>
<dbReference type="RefSeq" id="WP_168060144.1">
    <property type="nucleotide sequence ID" value="NZ_VTOW01000002.1"/>
</dbReference>
<comment type="catalytic activity">
    <reaction evidence="1">
        <text>ATP + protein L-histidine = ADP + protein N-phospho-L-histidine.</text>
        <dbReference type="EC" id="2.7.13.3"/>
    </reaction>
</comment>
<dbReference type="PANTHER" id="PTHR24421:SF10">
    <property type="entry name" value="NITRATE_NITRITE SENSOR PROTEIN NARQ"/>
    <property type="match status" value="1"/>
</dbReference>
<evidence type="ECO:0000256" key="11">
    <source>
        <dbReference type="ARBA" id="ARBA00022741"/>
    </source>
</evidence>
<keyword evidence="13" id="KW-0067">ATP-binding</keyword>
<dbReference type="Pfam" id="PF01590">
    <property type="entry name" value="GAF"/>
    <property type="match status" value="1"/>
</dbReference>
<dbReference type="Pfam" id="PF13185">
    <property type="entry name" value="GAF_2"/>
    <property type="match status" value="2"/>
</dbReference>
<evidence type="ECO:0000256" key="8">
    <source>
        <dbReference type="ARBA" id="ARBA00022553"/>
    </source>
</evidence>
<evidence type="ECO:0000256" key="3">
    <source>
        <dbReference type="ARBA" id="ARBA00004496"/>
    </source>
</evidence>
<gene>
    <name evidence="22" type="ORF">MNODULE_12085</name>
</gene>
<accession>A0A7X6DQS3</accession>
<evidence type="ECO:0000256" key="16">
    <source>
        <dbReference type="ARBA" id="ARBA00023014"/>
    </source>
</evidence>
<evidence type="ECO:0000256" key="18">
    <source>
        <dbReference type="ARBA" id="ARBA00030800"/>
    </source>
</evidence>
<dbReference type="SMART" id="SM00065">
    <property type="entry name" value="GAF"/>
    <property type="match status" value="3"/>
</dbReference>
<dbReference type="InterPro" id="IPR011712">
    <property type="entry name" value="Sig_transdc_His_kin_sub3_dim/P"/>
</dbReference>
<dbReference type="SUPFAM" id="SSF55785">
    <property type="entry name" value="PYP-like sensor domain (PAS domain)"/>
    <property type="match status" value="1"/>
</dbReference>
<evidence type="ECO:0000256" key="13">
    <source>
        <dbReference type="ARBA" id="ARBA00022840"/>
    </source>
</evidence>
<dbReference type="InterPro" id="IPR003594">
    <property type="entry name" value="HATPase_dom"/>
</dbReference>
<sequence>MYEEQVPVPMEEDSGSSFSKSADYDPPPSESSASSSPFEKLEPILQIMADHAELVRDPPQFLNLLLDQIFKVLGSDILLLFSREEKAKEWVLLSHRGMPKDFGKNGFIPRAWQSLPTIVLQQGPALFSHEISKDPVFVGQIIRGMNIQSFGGATLQSEGKVLGSLSVGYAKPDAMTPKDRDLFLMIAKLISPFVTQQQGAPSAAAPETPRLTAGLDLSGRIVSINSEFAQFLGYEKEQVHRTPFSQHLTATGLSTFSGQVEALKSGQRNLPPFHLEVLRRGESRRILNVHLSPYLKETKMAGVTISAQDATEIDVLEKDLSDKKIELNLLESLFASLSRSFQEGDVFRTALEKILSLMNIEGGYLLRFDDKKQRFLLVAQKGLSPEKAQRLEKQGAKVGENVIGKIVEKKSPTLVVAEDAKGPLKKRFVGEDGLLAYMGVPIQASGQIWGTLSLFSRSRLFTESDLGVLGFVGREIGFTIDNMKLFDQARQRVEDLTIMNEVSQSITKSLHLDQLLSSVANSLTRMIGASNCYIFSVDDKRNLLYGVAASDQRGDAIRKVEIKMNENTLLSLTAREQHSFVIENAPQDPRVSKKWIDLFKSRSLLSVPLIIKERVIGVLLLDETRYFRQFAPEEIQKIVTMANQVSVAIENATLYQAVTKHMERLQTLSSAIVNIQEEERRRIAQELHDEAGQALTGIKMNLEWVEKELPPSEKAIREKIEEVKSQVGKIMEELRRLSYDLRPAILDELGLVPTLRWYIEEYSKRTRTAVHLQTTGLQKRLSAKIEILLYRVIQEALTNVAKHAQAESVILSLEKKDVHIHLYITDDGKGFEVKRYFSSPPMIRRGLGILGMKERVELAGGTFFIDSDPGQGTRISIKVPIVKRGS</sequence>
<keyword evidence="15" id="KW-0902">Two-component regulatory system</keyword>
<keyword evidence="12" id="KW-0418">Kinase</keyword>
<evidence type="ECO:0000259" key="21">
    <source>
        <dbReference type="PROSITE" id="PS50112"/>
    </source>
</evidence>
<dbReference type="GO" id="GO:0051539">
    <property type="term" value="F:4 iron, 4 sulfur cluster binding"/>
    <property type="evidence" value="ECO:0007669"/>
    <property type="project" value="UniProtKB-KW"/>
</dbReference>
<dbReference type="InterPro" id="IPR004358">
    <property type="entry name" value="Sig_transdc_His_kin-like_C"/>
</dbReference>
<dbReference type="CDD" id="cd16917">
    <property type="entry name" value="HATPase_UhpB-NarQ-NarX-like"/>
    <property type="match status" value="1"/>
</dbReference>
<evidence type="ECO:0000256" key="6">
    <source>
        <dbReference type="ARBA" id="ARBA00022485"/>
    </source>
</evidence>
<feature type="domain" description="PAS" evidence="21">
    <location>
        <begin position="215"/>
        <end position="239"/>
    </location>
</feature>
<keyword evidence="8" id="KW-0597">Phosphoprotein</keyword>
<dbReference type="InterPro" id="IPR000014">
    <property type="entry name" value="PAS"/>
</dbReference>
<evidence type="ECO:0000256" key="1">
    <source>
        <dbReference type="ARBA" id="ARBA00000085"/>
    </source>
</evidence>
<dbReference type="Pfam" id="PF02518">
    <property type="entry name" value="HATPase_c"/>
    <property type="match status" value="1"/>
</dbReference>
<evidence type="ECO:0000256" key="4">
    <source>
        <dbReference type="ARBA" id="ARBA00012438"/>
    </source>
</evidence>
<dbReference type="AlphaFoldDB" id="A0A7X6DQS3"/>
<evidence type="ECO:0000313" key="23">
    <source>
        <dbReference type="Proteomes" id="UP000534783"/>
    </source>
</evidence>
<dbReference type="PROSITE" id="PS50112">
    <property type="entry name" value="PAS"/>
    <property type="match status" value="1"/>
</dbReference>
<dbReference type="InterPro" id="IPR035965">
    <property type="entry name" value="PAS-like_dom_sf"/>
</dbReference>
<comment type="subcellular location">
    <subcellularLocation>
        <location evidence="3">Cytoplasm</location>
    </subcellularLocation>
</comment>
<dbReference type="GO" id="GO:0005737">
    <property type="term" value="C:cytoplasm"/>
    <property type="evidence" value="ECO:0007669"/>
    <property type="project" value="UniProtKB-SubCell"/>
</dbReference>
<evidence type="ECO:0000256" key="9">
    <source>
        <dbReference type="ARBA" id="ARBA00022679"/>
    </source>
</evidence>
<keyword evidence="7" id="KW-0963">Cytoplasm</keyword>
<comment type="cofactor">
    <cofactor evidence="2">
        <name>[4Fe-4S] cluster</name>
        <dbReference type="ChEBI" id="CHEBI:49883"/>
    </cofactor>
</comment>
<evidence type="ECO:0000256" key="10">
    <source>
        <dbReference type="ARBA" id="ARBA00022723"/>
    </source>
</evidence>
<dbReference type="Pfam" id="PF07730">
    <property type="entry name" value="HisKA_3"/>
    <property type="match status" value="1"/>
</dbReference>
<dbReference type="InterPro" id="IPR050482">
    <property type="entry name" value="Sensor_HK_TwoCompSys"/>
</dbReference>
<dbReference type="GO" id="GO:0000155">
    <property type="term" value="F:phosphorelay sensor kinase activity"/>
    <property type="evidence" value="ECO:0007669"/>
    <property type="project" value="InterPro"/>
</dbReference>
<evidence type="ECO:0000256" key="2">
    <source>
        <dbReference type="ARBA" id="ARBA00001966"/>
    </source>
</evidence>
<proteinExistence type="predicted"/>
<evidence type="ECO:0000256" key="15">
    <source>
        <dbReference type="ARBA" id="ARBA00023012"/>
    </source>
</evidence>
<evidence type="ECO:0000256" key="12">
    <source>
        <dbReference type="ARBA" id="ARBA00022777"/>
    </source>
</evidence>
<dbReference type="InterPro" id="IPR029016">
    <property type="entry name" value="GAF-like_dom_sf"/>
</dbReference>
<dbReference type="GO" id="GO:0005524">
    <property type="term" value="F:ATP binding"/>
    <property type="evidence" value="ECO:0007669"/>
    <property type="project" value="UniProtKB-KW"/>
</dbReference>
<dbReference type="SUPFAM" id="SSF55781">
    <property type="entry name" value="GAF domain-like"/>
    <property type="match status" value="3"/>
</dbReference>
<dbReference type="Gene3D" id="3.30.450.40">
    <property type="match status" value="3"/>
</dbReference>
<dbReference type="Proteomes" id="UP000534783">
    <property type="component" value="Unassembled WGS sequence"/>
</dbReference>
<evidence type="ECO:0000256" key="5">
    <source>
        <dbReference type="ARBA" id="ARBA00017322"/>
    </source>
</evidence>
<evidence type="ECO:0000256" key="17">
    <source>
        <dbReference type="ARBA" id="ARBA00024827"/>
    </source>
</evidence>
<keyword evidence="6" id="KW-0004">4Fe-4S</keyword>
<dbReference type="CDD" id="cd00130">
    <property type="entry name" value="PAS"/>
    <property type="match status" value="1"/>
</dbReference>
<dbReference type="Gene3D" id="3.30.450.20">
    <property type="entry name" value="PAS domain"/>
    <property type="match status" value="1"/>
</dbReference>
<keyword evidence="10" id="KW-0479">Metal-binding</keyword>
<name>A0A7X6DQS3_9BACT</name>
<keyword evidence="9" id="KW-0808">Transferase</keyword>
<dbReference type="PANTHER" id="PTHR24421">
    <property type="entry name" value="NITRATE/NITRITE SENSOR PROTEIN NARX-RELATED"/>
    <property type="match status" value="1"/>
</dbReference>
<protein>
    <recommendedName>
        <fullName evidence="5">Oxygen sensor histidine kinase NreB</fullName>
        <ecNumber evidence="4">2.7.13.3</ecNumber>
    </recommendedName>
    <alternativeName>
        <fullName evidence="18">Nitrogen regulation protein B</fullName>
    </alternativeName>
</protein>
<dbReference type="SMART" id="SM00387">
    <property type="entry name" value="HATPase_c"/>
    <property type="match status" value="1"/>
</dbReference>
<dbReference type="InterPro" id="IPR005467">
    <property type="entry name" value="His_kinase_dom"/>
</dbReference>
<dbReference type="PROSITE" id="PS50109">
    <property type="entry name" value="HIS_KIN"/>
    <property type="match status" value="1"/>
</dbReference>
<evidence type="ECO:0000256" key="14">
    <source>
        <dbReference type="ARBA" id="ARBA00023004"/>
    </source>
</evidence>
<keyword evidence="16" id="KW-0411">Iron-sulfur</keyword>
<keyword evidence="11" id="KW-0547">Nucleotide-binding</keyword>
<organism evidence="22 23">
    <name type="scientific">Candidatus Manganitrophus noduliformans</name>
    <dbReference type="NCBI Taxonomy" id="2606439"/>
    <lineage>
        <taxon>Bacteria</taxon>
        <taxon>Pseudomonadati</taxon>
        <taxon>Nitrospirota</taxon>
        <taxon>Nitrospiria</taxon>
        <taxon>Candidatus Troglogloeales</taxon>
        <taxon>Candidatus Manganitrophaceae</taxon>
        <taxon>Candidatus Manganitrophus</taxon>
    </lineage>
</organism>
<evidence type="ECO:0000313" key="22">
    <source>
        <dbReference type="EMBL" id="NKE71479.1"/>
    </source>
</evidence>
<dbReference type="PRINTS" id="PR00344">
    <property type="entry name" value="BCTRLSENSOR"/>
</dbReference>
<dbReference type="GO" id="GO:0046983">
    <property type="term" value="F:protein dimerization activity"/>
    <property type="evidence" value="ECO:0007669"/>
    <property type="project" value="InterPro"/>
</dbReference>
<keyword evidence="14" id="KW-0408">Iron</keyword>
<dbReference type="GO" id="GO:0046872">
    <property type="term" value="F:metal ion binding"/>
    <property type="evidence" value="ECO:0007669"/>
    <property type="project" value="UniProtKB-KW"/>
</dbReference>
<keyword evidence="23" id="KW-1185">Reference proteome</keyword>
<evidence type="ECO:0000256" key="7">
    <source>
        <dbReference type="ARBA" id="ARBA00022490"/>
    </source>
</evidence>
<dbReference type="GO" id="GO:0016020">
    <property type="term" value="C:membrane"/>
    <property type="evidence" value="ECO:0007669"/>
    <property type="project" value="InterPro"/>
</dbReference>
<dbReference type="InterPro" id="IPR003018">
    <property type="entry name" value="GAF"/>
</dbReference>
<reference evidence="22 23" key="1">
    <citation type="journal article" date="2020" name="Nature">
        <title>Bacterial chemolithoautotrophy via manganese oxidation.</title>
        <authorList>
            <person name="Yu H."/>
            <person name="Leadbetter J.R."/>
        </authorList>
    </citation>
    <scope>NUCLEOTIDE SEQUENCE [LARGE SCALE GENOMIC DNA]</scope>
    <source>
        <strain evidence="22 23">Mn-1</strain>
    </source>
</reference>
<dbReference type="NCBIfam" id="TIGR00229">
    <property type="entry name" value="sensory_box"/>
    <property type="match status" value="1"/>
</dbReference>
<dbReference type="Gene3D" id="1.20.5.1930">
    <property type="match status" value="1"/>
</dbReference>
<dbReference type="EC" id="2.7.13.3" evidence="4"/>
<dbReference type="InterPro" id="IPR036890">
    <property type="entry name" value="HATPase_C_sf"/>
</dbReference>
<dbReference type="Pfam" id="PF13426">
    <property type="entry name" value="PAS_9"/>
    <property type="match status" value="1"/>
</dbReference>
<dbReference type="EMBL" id="VTOW01000002">
    <property type="protein sequence ID" value="NKE71479.1"/>
    <property type="molecule type" value="Genomic_DNA"/>
</dbReference>
<comment type="caution">
    <text evidence="22">The sequence shown here is derived from an EMBL/GenBank/DDBJ whole genome shotgun (WGS) entry which is preliminary data.</text>
</comment>
<feature type="domain" description="Histidine kinase" evidence="20">
    <location>
        <begin position="686"/>
        <end position="883"/>
    </location>
</feature>
<dbReference type="SUPFAM" id="SSF55874">
    <property type="entry name" value="ATPase domain of HSP90 chaperone/DNA topoisomerase II/histidine kinase"/>
    <property type="match status" value="1"/>
</dbReference>